<organism evidence="1 2">
    <name type="scientific">Pistacia atlantica</name>
    <dbReference type="NCBI Taxonomy" id="434234"/>
    <lineage>
        <taxon>Eukaryota</taxon>
        <taxon>Viridiplantae</taxon>
        <taxon>Streptophyta</taxon>
        <taxon>Embryophyta</taxon>
        <taxon>Tracheophyta</taxon>
        <taxon>Spermatophyta</taxon>
        <taxon>Magnoliopsida</taxon>
        <taxon>eudicotyledons</taxon>
        <taxon>Gunneridae</taxon>
        <taxon>Pentapetalae</taxon>
        <taxon>rosids</taxon>
        <taxon>malvids</taxon>
        <taxon>Sapindales</taxon>
        <taxon>Anacardiaceae</taxon>
        <taxon>Pistacia</taxon>
    </lineage>
</organism>
<proteinExistence type="predicted"/>
<keyword evidence="2" id="KW-1185">Reference proteome</keyword>
<sequence length="138" mass="15660">MDLFILKGALVARITPCYSKPSANWTVVEVVATAVGREVEKEGAVAEGLVTTVNRIVIWLRMVGSSEFRLKELDLIRMKWRGKRAKSTLVKPKSKLLFIIRIQGKIDMHPKTRKTLYRRRLTKIFSGVFAMASEGILE</sequence>
<protein>
    <submittedName>
        <fullName evidence="1">Uncharacterized protein</fullName>
    </submittedName>
</protein>
<accession>A0ACC1AUV6</accession>
<dbReference type="EMBL" id="CM047904">
    <property type="protein sequence ID" value="KAJ0090489.1"/>
    <property type="molecule type" value="Genomic_DNA"/>
</dbReference>
<gene>
    <name evidence="1" type="ORF">Patl1_14889</name>
</gene>
<dbReference type="Proteomes" id="UP001164250">
    <property type="component" value="Chromosome 8"/>
</dbReference>
<name>A0ACC1AUV6_9ROSI</name>
<evidence type="ECO:0000313" key="2">
    <source>
        <dbReference type="Proteomes" id="UP001164250"/>
    </source>
</evidence>
<reference evidence="2" key="1">
    <citation type="journal article" date="2023" name="G3 (Bethesda)">
        <title>Genome assembly and association tests identify interacting loci associated with vigor, precocity, and sex in interspecific pistachio rootstocks.</title>
        <authorList>
            <person name="Palmer W."/>
            <person name="Jacygrad E."/>
            <person name="Sagayaradj S."/>
            <person name="Cavanaugh K."/>
            <person name="Han R."/>
            <person name="Bertier L."/>
            <person name="Beede B."/>
            <person name="Kafkas S."/>
            <person name="Golino D."/>
            <person name="Preece J."/>
            <person name="Michelmore R."/>
        </authorList>
    </citation>
    <scope>NUCLEOTIDE SEQUENCE [LARGE SCALE GENOMIC DNA]</scope>
</reference>
<evidence type="ECO:0000313" key="1">
    <source>
        <dbReference type="EMBL" id="KAJ0090489.1"/>
    </source>
</evidence>
<comment type="caution">
    <text evidence="1">The sequence shown here is derived from an EMBL/GenBank/DDBJ whole genome shotgun (WGS) entry which is preliminary data.</text>
</comment>